<organism evidence="3 4">
    <name type="scientific">Flemingia macrophylla</name>
    <dbReference type="NCBI Taxonomy" id="520843"/>
    <lineage>
        <taxon>Eukaryota</taxon>
        <taxon>Viridiplantae</taxon>
        <taxon>Streptophyta</taxon>
        <taxon>Embryophyta</taxon>
        <taxon>Tracheophyta</taxon>
        <taxon>Spermatophyta</taxon>
        <taxon>Magnoliopsida</taxon>
        <taxon>eudicotyledons</taxon>
        <taxon>Gunneridae</taxon>
        <taxon>Pentapetalae</taxon>
        <taxon>rosids</taxon>
        <taxon>fabids</taxon>
        <taxon>Fabales</taxon>
        <taxon>Fabaceae</taxon>
        <taxon>Papilionoideae</taxon>
        <taxon>50 kb inversion clade</taxon>
        <taxon>NPAAA clade</taxon>
        <taxon>indigoferoid/millettioid clade</taxon>
        <taxon>Phaseoleae</taxon>
        <taxon>Flemingia</taxon>
    </lineage>
</organism>
<evidence type="ECO:0008006" key="5">
    <source>
        <dbReference type="Google" id="ProtNLM"/>
    </source>
</evidence>
<dbReference type="EMBL" id="JBGMDY010000009">
    <property type="protein sequence ID" value="KAL2321651.1"/>
    <property type="molecule type" value="Genomic_DNA"/>
</dbReference>
<evidence type="ECO:0000256" key="2">
    <source>
        <dbReference type="SAM" id="MobiDB-lite"/>
    </source>
</evidence>
<reference evidence="3 4" key="1">
    <citation type="submission" date="2024-08" db="EMBL/GenBank/DDBJ databases">
        <title>Insights into the chromosomal genome structure of Flemingia macrophylla.</title>
        <authorList>
            <person name="Ding Y."/>
            <person name="Zhao Y."/>
            <person name="Bi W."/>
            <person name="Wu M."/>
            <person name="Zhao G."/>
            <person name="Gong Y."/>
            <person name="Li W."/>
            <person name="Zhang P."/>
        </authorList>
    </citation>
    <scope>NUCLEOTIDE SEQUENCE [LARGE SCALE GENOMIC DNA]</scope>
    <source>
        <strain evidence="3">DYQJB</strain>
        <tissue evidence="3">Leaf</tissue>
    </source>
</reference>
<accession>A0ABD1LDV9</accession>
<evidence type="ECO:0000256" key="1">
    <source>
        <dbReference type="SAM" id="Coils"/>
    </source>
</evidence>
<gene>
    <name evidence="3" type="ORF">Fmac_026030</name>
</gene>
<proteinExistence type="predicted"/>
<protein>
    <recommendedName>
        <fullName evidence="5">Transposase</fullName>
    </recommendedName>
</protein>
<sequence>MKGKKPKYVIKLPLQKAPVVESPIVQPNPSEAENVVPIPSQPSVVEPTHSQPSIVQPMPSQPPLFNLCNLILIGLCRRNLYLHLWVPNVFLLDAHHYLAPLNRMLHQSQCPPEIIENVLRGRPTNVNRNRFYPSRVASKAITKTIKQQFVQPWSSWGEIPDEQKTVFFERFKEEFQTLFSQAKSEAASCGGGEETSPLDQVEEEKLKNKSWLVAAGGKNPKGRVYGVGKLNEGYLSRETFTQQTSSSAADSQKIIRLEEDIRQSREENQRLQRKLESLVNVVLPILPPAAQIILQDMNEQPQNDHQNQNHAQEGEQHDGHSSSPHYADY</sequence>
<dbReference type="Proteomes" id="UP001603857">
    <property type="component" value="Unassembled WGS sequence"/>
</dbReference>
<dbReference type="AlphaFoldDB" id="A0ABD1LDV9"/>
<feature type="coiled-coil region" evidence="1">
    <location>
        <begin position="254"/>
        <end position="281"/>
    </location>
</feature>
<keyword evidence="1" id="KW-0175">Coiled coil</keyword>
<keyword evidence="4" id="KW-1185">Reference proteome</keyword>
<evidence type="ECO:0000313" key="4">
    <source>
        <dbReference type="Proteomes" id="UP001603857"/>
    </source>
</evidence>
<feature type="compositionally biased region" description="Polar residues" evidence="2">
    <location>
        <begin position="298"/>
        <end position="311"/>
    </location>
</feature>
<evidence type="ECO:0000313" key="3">
    <source>
        <dbReference type="EMBL" id="KAL2321651.1"/>
    </source>
</evidence>
<comment type="caution">
    <text evidence="3">The sequence shown here is derived from an EMBL/GenBank/DDBJ whole genome shotgun (WGS) entry which is preliminary data.</text>
</comment>
<name>A0ABD1LDV9_9FABA</name>
<feature type="region of interest" description="Disordered" evidence="2">
    <location>
        <begin position="298"/>
        <end position="329"/>
    </location>
</feature>